<comment type="caution">
    <text evidence="2">The sequence shown here is derived from an EMBL/GenBank/DDBJ whole genome shotgun (WGS) entry which is preliminary data.</text>
</comment>
<dbReference type="InterPro" id="IPR052929">
    <property type="entry name" value="RNase_H-like_EbsB-rel"/>
</dbReference>
<dbReference type="EMBL" id="JAATIQ010000008">
    <property type="protein sequence ID" value="KAF4402303.1"/>
    <property type="molecule type" value="Genomic_DNA"/>
</dbReference>
<accession>A0A7J6I447</accession>
<dbReference type="Pfam" id="PF13456">
    <property type="entry name" value="RVT_3"/>
    <property type="match status" value="1"/>
</dbReference>
<dbReference type="InterPro" id="IPR002156">
    <property type="entry name" value="RNaseH_domain"/>
</dbReference>
<dbReference type="GO" id="GO:0003676">
    <property type="term" value="F:nucleic acid binding"/>
    <property type="evidence" value="ECO:0007669"/>
    <property type="project" value="InterPro"/>
</dbReference>
<evidence type="ECO:0000313" key="2">
    <source>
        <dbReference type="EMBL" id="KAF4402303.1"/>
    </source>
</evidence>
<dbReference type="InterPro" id="IPR012337">
    <property type="entry name" value="RNaseH-like_sf"/>
</dbReference>
<organism evidence="2 3">
    <name type="scientific">Cannabis sativa</name>
    <name type="common">Hemp</name>
    <name type="synonym">Marijuana</name>
    <dbReference type="NCBI Taxonomy" id="3483"/>
    <lineage>
        <taxon>Eukaryota</taxon>
        <taxon>Viridiplantae</taxon>
        <taxon>Streptophyta</taxon>
        <taxon>Embryophyta</taxon>
        <taxon>Tracheophyta</taxon>
        <taxon>Spermatophyta</taxon>
        <taxon>Magnoliopsida</taxon>
        <taxon>eudicotyledons</taxon>
        <taxon>Gunneridae</taxon>
        <taxon>Pentapetalae</taxon>
        <taxon>rosids</taxon>
        <taxon>fabids</taxon>
        <taxon>Rosales</taxon>
        <taxon>Cannabaceae</taxon>
        <taxon>Cannabis</taxon>
    </lineage>
</organism>
<dbReference type="GO" id="GO:0004523">
    <property type="term" value="F:RNA-DNA hybrid ribonuclease activity"/>
    <property type="evidence" value="ECO:0007669"/>
    <property type="project" value="InterPro"/>
</dbReference>
<evidence type="ECO:0000313" key="3">
    <source>
        <dbReference type="Proteomes" id="UP000583929"/>
    </source>
</evidence>
<reference evidence="2 3" key="1">
    <citation type="journal article" date="2020" name="bioRxiv">
        <title>Sequence and annotation of 42 cannabis genomes reveals extensive copy number variation in cannabinoid synthesis and pathogen resistance genes.</title>
        <authorList>
            <person name="Mckernan K.J."/>
            <person name="Helbert Y."/>
            <person name="Kane L.T."/>
            <person name="Ebling H."/>
            <person name="Zhang L."/>
            <person name="Liu B."/>
            <person name="Eaton Z."/>
            <person name="Mclaughlin S."/>
            <person name="Kingan S."/>
            <person name="Baybayan P."/>
            <person name="Concepcion G."/>
            <person name="Jordan M."/>
            <person name="Riva A."/>
            <person name="Barbazuk W."/>
            <person name="Harkins T."/>
        </authorList>
    </citation>
    <scope>NUCLEOTIDE SEQUENCE [LARGE SCALE GENOMIC DNA]</scope>
    <source>
        <strain evidence="3">cv. Jamaican Lion 4</strain>
        <tissue evidence="2">Leaf</tissue>
    </source>
</reference>
<protein>
    <recommendedName>
        <fullName evidence="1">RNase H type-1 domain-containing protein</fullName>
    </recommendedName>
</protein>
<dbReference type="Proteomes" id="UP000583929">
    <property type="component" value="Unassembled WGS sequence"/>
</dbReference>
<sequence>MVRFSLVDIPANSSRMAVTDTLQSSIVSLRESCNAACPFCSTVIAAYMSAVALMCVDLLMRRPTDQLRNFTGAGFALKRGHQIVLASNGNRLPGVVSPIFSEGQALIHGLNWCLQNQFTPQVVFSDCLNLVSKVNGDWQDNSALSGLVSRIRLLFSNFPRASLQYIPRQFNMEAHNLAREALRFRDVS</sequence>
<keyword evidence="3" id="KW-1185">Reference proteome</keyword>
<dbReference type="CDD" id="cd06222">
    <property type="entry name" value="RNase_H_like"/>
    <property type="match status" value="1"/>
</dbReference>
<name>A0A7J6I447_CANSA</name>
<dbReference type="PANTHER" id="PTHR47074">
    <property type="entry name" value="BNAC02G40300D PROTEIN"/>
    <property type="match status" value="1"/>
</dbReference>
<dbReference type="InterPro" id="IPR036397">
    <property type="entry name" value="RNaseH_sf"/>
</dbReference>
<dbReference type="AlphaFoldDB" id="A0A7J6I447"/>
<dbReference type="SUPFAM" id="SSF53098">
    <property type="entry name" value="Ribonuclease H-like"/>
    <property type="match status" value="1"/>
</dbReference>
<feature type="domain" description="RNase H type-1" evidence="1">
    <location>
        <begin position="75"/>
        <end position="181"/>
    </location>
</feature>
<proteinExistence type="predicted"/>
<dbReference type="Gene3D" id="3.30.420.10">
    <property type="entry name" value="Ribonuclease H-like superfamily/Ribonuclease H"/>
    <property type="match status" value="1"/>
</dbReference>
<dbReference type="PANTHER" id="PTHR47074:SF11">
    <property type="entry name" value="REVERSE TRANSCRIPTASE-LIKE PROTEIN"/>
    <property type="match status" value="1"/>
</dbReference>
<gene>
    <name evidence="2" type="ORF">G4B88_003224</name>
</gene>
<dbReference type="InterPro" id="IPR044730">
    <property type="entry name" value="RNase_H-like_dom_plant"/>
</dbReference>
<evidence type="ECO:0000259" key="1">
    <source>
        <dbReference type="Pfam" id="PF13456"/>
    </source>
</evidence>